<dbReference type="Proteomes" id="UP000541558">
    <property type="component" value="Unassembled WGS sequence"/>
</dbReference>
<protein>
    <submittedName>
        <fullName evidence="2">Uncharacterized protein</fullName>
    </submittedName>
</protein>
<sequence>MPPGSSTELPRRTDRIRDFSPKPSIFYNQALTRAQSNHPSRPIILIDLVLALLEEKNPSSQHLALIELHFAEVIRGGPPASEELKRDDGYSITTRLGELYERLYNLSSDPSAFDRCLFNYTEAARSYAPSPEKQIQWFLKVAHLYSTREEDANLEKALNAFYAARGLCQDEDYRQRLDISEGIYAVQKKRYLQQGEKAILERAIAECDYALTLRPQDGDRNRLLYEYLRGVRVLMEDHGVGSGNSLRLRAVARGRELLALFSTYYPDREESKREATLLLENMLSWGRKANPSIDDLDEAIAMYTKIMERDKPRVDMNLLRHKADAIWLRSRKKKDPAGLPEAIDLYGVAFEFDTDDPSWKPSLANNIAAIYLDKANFNNKNIEDLEKAREYYRTAVKLASNETDKASDQGQIDKINTVIRTLNGEGEHESTPLFESSGVRQTGGTVPNSWYSGERGRNRSRKLSGERRRSLSRSSKTSIKATGAQDVS</sequence>
<feature type="compositionally biased region" description="Basic and acidic residues" evidence="1">
    <location>
        <begin position="9"/>
        <end position="20"/>
    </location>
</feature>
<evidence type="ECO:0000313" key="3">
    <source>
        <dbReference type="Proteomes" id="UP000541558"/>
    </source>
</evidence>
<dbReference type="EMBL" id="JAACJK010000121">
    <property type="protein sequence ID" value="KAF5329201.1"/>
    <property type="molecule type" value="Genomic_DNA"/>
</dbReference>
<evidence type="ECO:0000313" key="2">
    <source>
        <dbReference type="EMBL" id="KAF5329201.1"/>
    </source>
</evidence>
<feature type="region of interest" description="Disordered" evidence="1">
    <location>
        <begin position="1"/>
        <end position="20"/>
    </location>
</feature>
<accession>A0A8H5F9Z3</accession>
<gene>
    <name evidence="2" type="ORF">D9611_013202</name>
</gene>
<keyword evidence="3" id="KW-1185">Reference proteome</keyword>
<organism evidence="2 3">
    <name type="scientific">Ephemerocybe angulata</name>
    <dbReference type="NCBI Taxonomy" id="980116"/>
    <lineage>
        <taxon>Eukaryota</taxon>
        <taxon>Fungi</taxon>
        <taxon>Dikarya</taxon>
        <taxon>Basidiomycota</taxon>
        <taxon>Agaricomycotina</taxon>
        <taxon>Agaricomycetes</taxon>
        <taxon>Agaricomycetidae</taxon>
        <taxon>Agaricales</taxon>
        <taxon>Agaricineae</taxon>
        <taxon>Psathyrellaceae</taxon>
        <taxon>Ephemerocybe</taxon>
    </lineage>
</organism>
<feature type="compositionally biased region" description="Polar residues" evidence="1">
    <location>
        <begin position="438"/>
        <end position="451"/>
    </location>
</feature>
<dbReference type="OrthoDB" id="2956426at2759"/>
<comment type="caution">
    <text evidence="2">The sequence shown here is derived from an EMBL/GenBank/DDBJ whole genome shotgun (WGS) entry which is preliminary data.</text>
</comment>
<proteinExistence type="predicted"/>
<name>A0A8H5F9Z3_9AGAR</name>
<evidence type="ECO:0000256" key="1">
    <source>
        <dbReference type="SAM" id="MobiDB-lite"/>
    </source>
</evidence>
<reference evidence="2 3" key="1">
    <citation type="journal article" date="2020" name="ISME J.">
        <title>Uncovering the hidden diversity of litter-decomposition mechanisms in mushroom-forming fungi.</title>
        <authorList>
            <person name="Floudas D."/>
            <person name="Bentzer J."/>
            <person name="Ahren D."/>
            <person name="Johansson T."/>
            <person name="Persson P."/>
            <person name="Tunlid A."/>
        </authorList>
    </citation>
    <scope>NUCLEOTIDE SEQUENCE [LARGE SCALE GENOMIC DNA]</scope>
    <source>
        <strain evidence="2 3">CBS 175.51</strain>
    </source>
</reference>
<dbReference type="InterPro" id="IPR011990">
    <property type="entry name" value="TPR-like_helical_dom_sf"/>
</dbReference>
<dbReference type="AlphaFoldDB" id="A0A8H5F9Z3"/>
<dbReference type="Gene3D" id="1.25.40.10">
    <property type="entry name" value="Tetratricopeptide repeat domain"/>
    <property type="match status" value="1"/>
</dbReference>
<feature type="region of interest" description="Disordered" evidence="1">
    <location>
        <begin position="426"/>
        <end position="488"/>
    </location>
</feature>